<evidence type="ECO:0000313" key="2">
    <source>
        <dbReference type="Proteomes" id="UP000245626"/>
    </source>
</evidence>
<organism evidence="1 2">
    <name type="scientific">Violaceomyces palustris</name>
    <dbReference type="NCBI Taxonomy" id="1673888"/>
    <lineage>
        <taxon>Eukaryota</taxon>
        <taxon>Fungi</taxon>
        <taxon>Dikarya</taxon>
        <taxon>Basidiomycota</taxon>
        <taxon>Ustilaginomycotina</taxon>
        <taxon>Ustilaginomycetes</taxon>
        <taxon>Violaceomycetales</taxon>
        <taxon>Violaceomycetaceae</taxon>
        <taxon>Violaceomyces</taxon>
    </lineage>
</organism>
<name>A0ACD0NUI9_9BASI</name>
<evidence type="ECO:0000313" key="1">
    <source>
        <dbReference type="EMBL" id="PWN49437.1"/>
    </source>
</evidence>
<proteinExistence type="predicted"/>
<dbReference type="EMBL" id="KZ820051">
    <property type="protein sequence ID" value="PWN49437.1"/>
    <property type="molecule type" value="Genomic_DNA"/>
</dbReference>
<protein>
    <submittedName>
        <fullName evidence="1">Uncharacterized protein</fullName>
    </submittedName>
</protein>
<accession>A0ACD0NUI9</accession>
<keyword evidence="2" id="KW-1185">Reference proteome</keyword>
<gene>
    <name evidence="1" type="ORF">IE53DRAFT_144470</name>
</gene>
<sequence>MIRDGIHESSLFGLVSGGGNLAVCSFPLRSRVAGLIWANLWTVLVDEGEHTHMYTKRKHPRCEWDRIRIFDRNDSHKQGGCGRVPLQARQLDFSCNQTPPLPLHPIHEPQSREQQEPASVVIMNGSAALLIVSSFIPFFDFPLGNPRLV</sequence>
<reference evidence="1 2" key="1">
    <citation type="journal article" date="2018" name="Mol. Biol. Evol.">
        <title>Broad Genomic Sampling Reveals a Smut Pathogenic Ancestry of the Fungal Clade Ustilaginomycotina.</title>
        <authorList>
            <person name="Kijpornyongpan T."/>
            <person name="Mondo S.J."/>
            <person name="Barry K."/>
            <person name="Sandor L."/>
            <person name="Lee J."/>
            <person name="Lipzen A."/>
            <person name="Pangilinan J."/>
            <person name="LaButti K."/>
            <person name="Hainaut M."/>
            <person name="Henrissat B."/>
            <person name="Grigoriev I.V."/>
            <person name="Spatafora J.W."/>
            <person name="Aime M.C."/>
        </authorList>
    </citation>
    <scope>NUCLEOTIDE SEQUENCE [LARGE SCALE GENOMIC DNA]</scope>
    <source>
        <strain evidence="1 2">SA 807</strain>
    </source>
</reference>
<dbReference type="Proteomes" id="UP000245626">
    <property type="component" value="Unassembled WGS sequence"/>
</dbReference>